<comment type="caution">
    <text evidence="1">The sequence shown here is derived from an EMBL/GenBank/DDBJ whole genome shotgun (WGS) entry which is preliminary data.</text>
</comment>
<dbReference type="RefSeq" id="WP_133503316.1">
    <property type="nucleotide sequence ID" value="NZ_SNXC01000011.1"/>
</dbReference>
<reference evidence="1 2" key="1">
    <citation type="submission" date="2019-03" db="EMBL/GenBank/DDBJ databases">
        <title>Genomic Encyclopedia of Type Strains, Phase III (KMG-III): the genomes of soil and plant-associated and newly described type strains.</title>
        <authorList>
            <person name="Whitman W."/>
        </authorList>
    </citation>
    <scope>NUCLEOTIDE SEQUENCE [LARGE SCALE GENOMIC DNA]</scope>
    <source>
        <strain evidence="1 2">CECT 7378</strain>
    </source>
</reference>
<keyword evidence="2" id="KW-1185">Reference proteome</keyword>
<protein>
    <submittedName>
        <fullName evidence="1">PD-(D/E)XK nuclease superfamily protein</fullName>
    </submittedName>
</protein>
<evidence type="ECO:0000313" key="1">
    <source>
        <dbReference type="EMBL" id="TDO97895.1"/>
    </source>
</evidence>
<sequence length="403" mass="46412">MHKKLDEFLHIPKILRDKYQLDESFNLFKVLRGSSDEVRLHSRFLAELLDPQGSHGLGPEYLIHFVGEVLRLDGFDCESAFVLKEWNDIDILIRNKNGQAIILENKIYAHDQENQLHRYYQIVNDLSYEDKNIHIVYLTLDGKKASNQSLNGIPDEILSESYTDISYKFDISKWLKLCRKEAVEKPELRESITQYLNLVSELTHTNQSASFMKELESWFEKELINGRPVGMLDALLIAKEKYHAKRIEVFREAIFERISGLSFNQNESTVTLSDCEDFVAKNDSFDIWVYPIAGEERLQVGFINNHGACYFSVWCSQKGDKTIYDAARNAINTSNFSSYNKSNQWSAGWKYLSDPIVLSASTDENLQKLSDNNYLNSLADTVAQELKAIVLALNKDSMLKSLF</sequence>
<dbReference type="Proteomes" id="UP000294656">
    <property type="component" value="Unassembled WGS sequence"/>
</dbReference>
<accession>A0A4R6MA17</accession>
<gene>
    <name evidence="1" type="ORF">DFP79_1524</name>
</gene>
<dbReference type="OrthoDB" id="6346224at2"/>
<dbReference type="AlphaFoldDB" id="A0A4R6MA17"/>
<dbReference type="Pfam" id="PF14281">
    <property type="entry name" value="PDDEXK_4"/>
    <property type="match status" value="1"/>
</dbReference>
<evidence type="ECO:0000313" key="2">
    <source>
        <dbReference type="Proteomes" id="UP000294656"/>
    </source>
</evidence>
<organism evidence="1 2">
    <name type="scientific">Marinomonas balearica</name>
    <dbReference type="NCBI Taxonomy" id="491947"/>
    <lineage>
        <taxon>Bacteria</taxon>
        <taxon>Pseudomonadati</taxon>
        <taxon>Pseudomonadota</taxon>
        <taxon>Gammaproteobacteria</taxon>
        <taxon>Oceanospirillales</taxon>
        <taxon>Oceanospirillaceae</taxon>
        <taxon>Marinomonas</taxon>
    </lineage>
</organism>
<proteinExistence type="predicted"/>
<dbReference type="EMBL" id="SNXC01000011">
    <property type="protein sequence ID" value="TDO97895.1"/>
    <property type="molecule type" value="Genomic_DNA"/>
</dbReference>
<dbReference type="InterPro" id="IPR029470">
    <property type="entry name" value="PDDEXK_4"/>
</dbReference>
<name>A0A4R6MA17_9GAMM</name>